<dbReference type="STRING" id="246199.CUS_5013"/>
<evidence type="ECO:0000256" key="1">
    <source>
        <dbReference type="ARBA" id="ARBA00023172"/>
    </source>
</evidence>
<dbReference type="PROSITE" id="PS51898">
    <property type="entry name" value="TYR_RECOMBINASE"/>
    <property type="match status" value="1"/>
</dbReference>
<evidence type="ECO:0000259" key="2">
    <source>
        <dbReference type="PROSITE" id="PS51898"/>
    </source>
</evidence>
<dbReference type="Gene3D" id="1.10.443.10">
    <property type="entry name" value="Intergrase catalytic core"/>
    <property type="match status" value="1"/>
</dbReference>
<reference evidence="3 4" key="1">
    <citation type="submission" date="2011-02" db="EMBL/GenBank/DDBJ databases">
        <authorList>
            <person name="Nelson K.E."/>
            <person name="Sutton G."/>
            <person name="Torralba M."/>
            <person name="Durkin S."/>
            <person name="Harkins D."/>
            <person name="Montgomery R."/>
            <person name="Ziemer C."/>
            <person name="Klaassens E."/>
            <person name="Ocuiv P."/>
            <person name="Morrison M."/>
        </authorList>
    </citation>
    <scope>NUCLEOTIDE SEQUENCE [LARGE SCALE GENOMIC DNA]</scope>
    <source>
        <strain evidence="3 4">8</strain>
    </source>
</reference>
<protein>
    <submittedName>
        <fullName evidence="3">Site-specific recombinase, phage integrase family</fullName>
    </submittedName>
</protein>
<accession>E9SFG4</accession>
<proteinExistence type="predicted"/>
<gene>
    <name evidence="3" type="ORF">CUS_5013</name>
</gene>
<name>E9SFG4_RUMAL</name>
<evidence type="ECO:0000313" key="4">
    <source>
        <dbReference type="Proteomes" id="UP000004259"/>
    </source>
</evidence>
<dbReference type="Pfam" id="PF00589">
    <property type="entry name" value="Phage_integrase"/>
    <property type="match status" value="1"/>
</dbReference>
<dbReference type="CDD" id="cd01189">
    <property type="entry name" value="INT_ICEBs1_C_like"/>
    <property type="match status" value="1"/>
</dbReference>
<organism evidence="3 4">
    <name type="scientific">Ruminococcus albus 8</name>
    <dbReference type="NCBI Taxonomy" id="246199"/>
    <lineage>
        <taxon>Bacteria</taxon>
        <taxon>Bacillati</taxon>
        <taxon>Bacillota</taxon>
        <taxon>Clostridia</taxon>
        <taxon>Eubacteriales</taxon>
        <taxon>Oscillospiraceae</taxon>
        <taxon>Ruminococcus</taxon>
    </lineage>
</organism>
<dbReference type="AlphaFoldDB" id="E9SFG4"/>
<dbReference type="InterPro" id="IPR011010">
    <property type="entry name" value="DNA_brk_join_enz"/>
</dbReference>
<dbReference type="Proteomes" id="UP000004259">
    <property type="component" value="Unassembled WGS sequence"/>
</dbReference>
<dbReference type="GO" id="GO:0015074">
    <property type="term" value="P:DNA integration"/>
    <property type="evidence" value="ECO:0007669"/>
    <property type="project" value="InterPro"/>
</dbReference>
<dbReference type="eggNOG" id="COG0582">
    <property type="taxonomic scope" value="Bacteria"/>
</dbReference>
<dbReference type="EMBL" id="ADKM02000117">
    <property type="protein sequence ID" value="EGC02001.1"/>
    <property type="molecule type" value="Genomic_DNA"/>
</dbReference>
<keyword evidence="4" id="KW-1185">Reference proteome</keyword>
<feature type="domain" description="Tyr recombinase" evidence="2">
    <location>
        <begin position="1"/>
        <end position="145"/>
    </location>
</feature>
<dbReference type="GO" id="GO:0006310">
    <property type="term" value="P:DNA recombination"/>
    <property type="evidence" value="ECO:0007669"/>
    <property type="project" value="UniProtKB-KW"/>
</dbReference>
<sequence length="168" mass="19163">MTSINADGHEQLRVDETLKTEASVRTLPLIPHIEKMLKERLKLEMQYSQMLKGDFDRTFDGFVCRDNTGAIITPEYATRHFKEVVKKYKLRPLRFHDLRHSCASLLLANGVSMKAIQDWLGHSTFNVTANFYSHLDYKSRISSAEVISNALGDEEDENEGEKKNAGSN</sequence>
<comment type="caution">
    <text evidence="3">The sequence shown here is derived from an EMBL/GenBank/DDBJ whole genome shotgun (WGS) entry which is preliminary data.</text>
</comment>
<dbReference type="RefSeq" id="WP_002851798.1">
    <property type="nucleotide sequence ID" value="NZ_ADKM02000117.1"/>
</dbReference>
<dbReference type="GO" id="GO:0003677">
    <property type="term" value="F:DNA binding"/>
    <property type="evidence" value="ECO:0007669"/>
    <property type="project" value="InterPro"/>
</dbReference>
<dbReference type="InterPro" id="IPR013762">
    <property type="entry name" value="Integrase-like_cat_sf"/>
</dbReference>
<dbReference type="OrthoDB" id="9785687at2"/>
<dbReference type="InterPro" id="IPR002104">
    <property type="entry name" value="Integrase_catalytic"/>
</dbReference>
<evidence type="ECO:0000313" key="3">
    <source>
        <dbReference type="EMBL" id="EGC02001.1"/>
    </source>
</evidence>
<keyword evidence="1" id="KW-0233">DNA recombination</keyword>
<dbReference type="SUPFAM" id="SSF56349">
    <property type="entry name" value="DNA breaking-rejoining enzymes"/>
    <property type="match status" value="1"/>
</dbReference>